<organism evidence="2 3">
    <name type="scientific">Oesophagostomum dentatum</name>
    <name type="common">Nodular worm</name>
    <dbReference type="NCBI Taxonomy" id="61180"/>
    <lineage>
        <taxon>Eukaryota</taxon>
        <taxon>Metazoa</taxon>
        <taxon>Ecdysozoa</taxon>
        <taxon>Nematoda</taxon>
        <taxon>Chromadorea</taxon>
        <taxon>Rhabditida</taxon>
        <taxon>Rhabditina</taxon>
        <taxon>Rhabditomorpha</taxon>
        <taxon>Strongyloidea</taxon>
        <taxon>Strongylidae</taxon>
        <taxon>Oesophagostomum</taxon>
    </lineage>
</organism>
<accession>A0A0B1TEK1</accession>
<reference evidence="2 3" key="1">
    <citation type="submission" date="2014-03" db="EMBL/GenBank/DDBJ databases">
        <title>Draft genome of the hookworm Oesophagostomum dentatum.</title>
        <authorList>
            <person name="Mitreva M."/>
        </authorList>
    </citation>
    <scope>NUCLEOTIDE SEQUENCE [LARGE SCALE GENOMIC DNA]</scope>
    <source>
        <strain evidence="2 3">OD-Hann</strain>
    </source>
</reference>
<dbReference type="EMBL" id="KN550291">
    <property type="protein sequence ID" value="KHJ94541.1"/>
    <property type="molecule type" value="Genomic_DNA"/>
</dbReference>
<gene>
    <name evidence="2" type="ORF">OESDEN_05527</name>
</gene>
<sequence>MLVSNIGVPGPEEKKQQYQDSTNRRRLYVRNFYLKNAHVLANRKYPDIAFKERIPQIGKDHTLTPTMAVVLFNINIEEWRRSKGITELARRLLLDVLLC</sequence>
<evidence type="ECO:0000313" key="3">
    <source>
        <dbReference type="Proteomes" id="UP000053660"/>
    </source>
</evidence>
<evidence type="ECO:0000256" key="1">
    <source>
        <dbReference type="SAM" id="MobiDB-lite"/>
    </source>
</evidence>
<evidence type="ECO:0000313" key="2">
    <source>
        <dbReference type="EMBL" id="KHJ94541.1"/>
    </source>
</evidence>
<dbReference type="AlphaFoldDB" id="A0A0B1TEK1"/>
<protein>
    <submittedName>
        <fullName evidence="2">Uncharacterized protein</fullName>
    </submittedName>
</protein>
<feature type="region of interest" description="Disordered" evidence="1">
    <location>
        <begin position="1"/>
        <end position="22"/>
    </location>
</feature>
<dbReference type="Proteomes" id="UP000053660">
    <property type="component" value="Unassembled WGS sequence"/>
</dbReference>
<proteinExistence type="predicted"/>
<name>A0A0B1TEK1_OESDE</name>
<keyword evidence="3" id="KW-1185">Reference proteome</keyword>